<feature type="compositionally biased region" description="Polar residues" evidence="9">
    <location>
        <begin position="303"/>
        <end position="315"/>
    </location>
</feature>
<comment type="similarity">
    <text evidence="2">Belongs to the OSBP family.</text>
</comment>
<keyword evidence="5" id="KW-0445">Lipid transport</keyword>
<dbReference type="AlphaFoldDB" id="A0A1V9XUF3"/>
<feature type="region of interest" description="Disordered" evidence="9">
    <location>
        <begin position="286"/>
        <end position="351"/>
    </location>
</feature>
<feature type="coiled-coil region" evidence="8">
    <location>
        <begin position="695"/>
        <end position="725"/>
    </location>
</feature>
<sequence>MSDSGKNIPAPPSGAAAGTDMKGWLAKWTNYLKGYQKRWFVLHDGLLSYYRNQAEMSHTCRGTISLVSAVIHTEDSCNFVISNGGTQTFHLKAGNEVERQKWVTALELAKSHSIRRQEAEEDEERGLGLDQVSPKAAQDEQERLLRTLAAKRDDLRTCNDLVTKHSYALMRCLGDLEQSENSEGDAASRKIMKQTSVEFVEMAESLYHQWSRLLEHEHSQRLKLEEQLEQLARQHSHLERAAKEAASSGGWNNYTTGSEGDEEEFFDAAEENDNLHDFVLSLPNPLSQQQQQHPVRHNKTTPRRSGSTASESNELSGASSGDESDESPQFAEANVVRRKRTSTESPVGFPDQREHSIMDYAATESNAVSVHRRRCIPEKPNCSISLWSIMKNCIGKELTKIPMPVHFNEPLSTLQRLAEDYEYSALLDRAARSSNPHQQLVYIACFAISSYSTTANRTGKPFNPLLGETYECDRQADLGWRMISEQVSHHPPMLAQIAEGRGWRVWQEFTMSSKFRGKYLQVIPLGIVHLELPDQDYHFTWKKVTTTVHNIIVGKLWVDHHGDMEIINHTTNDRCHVKFQPYSYFSRDSERKVTGVVTDAQGAAHWILQGKWDSKMEALRVVNTADARNNTAGGKPILETTTPKVIWKRVLPPAEYEKMYNFTVLACQLNEPEEGVAPTDSRFRPDQRLMEEGNLDEANNVKVLLEEKQRQVRRQREAEAEVAAREGRPYPPYEPLWFKKDKDPITGNPIHIYQGEYWKAKETKQWKRCPKIYLD</sequence>
<feature type="compositionally biased region" description="Polar residues" evidence="9">
    <location>
        <begin position="249"/>
        <end position="258"/>
    </location>
</feature>
<dbReference type="GO" id="GO:0006869">
    <property type="term" value="P:lipid transport"/>
    <property type="evidence" value="ECO:0007669"/>
    <property type="project" value="UniProtKB-KW"/>
</dbReference>
<dbReference type="InParanoid" id="A0A1V9XUF3"/>
<dbReference type="EMBL" id="MNPL01003911">
    <property type="protein sequence ID" value="OQR77124.1"/>
    <property type="molecule type" value="Genomic_DNA"/>
</dbReference>
<keyword evidence="12" id="KW-1185">Reference proteome</keyword>
<evidence type="ECO:0000256" key="7">
    <source>
        <dbReference type="ARBA" id="ARBA00023136"/>
    </source>
</evidence>
<comment type="caution">
    <text evidence="11">The sequence shown here is derived from an EMBL/GenBank/DDBJ whole genome shotgun (WGS) entry which is preliminary data.</text>
</comment>
<dbReference type="GO" id="GO:0005829">
    <property type="term" value="C:cytosol"/>
    <property type="evidence" value="ECO:0007669"/>
    <property type="project" value="TreeGrafter"/>
</dbReference>
<evidence type="ECO:0000256" key="1">
    <source>
        <dbReference type="ARBA" id="ARBA00004170"/>
    </source>
</evidence>
<dbReference type="InterPro" id="IPR011993">
    <property type="entry name" value="PH-like_dom_sf"/>
</dbReference>
<dbReference type="Proteomes" id="UP000192247">
    <property type="component" value="Unassembled WGS sequence"/>
</dbReference>
<dbReference type="SUPFAM" id="SSF144000">
    <property type="entry name" value="Oxysterol-binding protein-like"/>
    <property type="match status" value="1"/>
</dbReference>
<dbReference type="PANTHER" id="PTHR10972">
    <property type="entry name" value="OXYSTEROL-BINDING PROTEIN-RELATED"/>
    <property type="match status" value="1"/>
</dbReference>
<dbReference type="OrthoDB" id="1854502at2759"/>
<evidence type="ECO:0000256" key="6">
    <source>
        <dbReference type="ARBA" id="ARBA00023121"/>
    </source>
</evidence>
<keyword evidence="7" id="KW-0472">Membrane</keyword>
<evidence type="ECO:0000256" key="5">
    <source>
        <dbReference type="ARBA" id="ARBA00023055"/>
    </source>
</evidence>
<dbReference type="PROSITE" id="PS50003">
    <property type="entry name" value="PH_DOMAIN"/>
    <property type="match status" value="1"/>
</dbReference>
<dbReference type="STRING" id="418985.A0A1V9XUF3"/>
<accession>A0A1V9XUF3</accession>
<dbReference type="InterPro" id="IPR037239">
    <property type="entry name" value="OSBP_sf"/>
</dbReference>
<dbReference type="PANTHER" id="PTHR10972:SF205">
    <property type="entry name" value="OXYSTEROL-BINDING PROTEIN 1"/>
    <property type="match status" value="1"/>
</dbReference>
<dbReference type="Gene3D" id="2.40.160.120">
    <property type="match status" value="1"/>
</dbReference>
<proteinExistence type="inferred from homology"/>
<dbReference type="InterPro" id="IPR001849">
    <property type="entry name" value="PH_domain"/>
</dbReference>
<dbReference type="FunFam" id="2.40.160.120:FF:000003">
    <property type="entry name" value="Oxysterol-binding protein"/>
    <property type="match status" value="1"/>
</dbReference>
<keyword evidence="6" id="KW-0446">Lipid-binding</keyword>
<dbReference type="Pfam" id="PF01237">
    <property type="entry name" value="Oxysterol_BP"/>
    <property type="match status" value="1"/>
</dbReference>
<evidence type="ECO:0000256" key="8">
    <source>
        <dbReference type="SAM" id="Coils"/>
    </source>
</evidence>
<evidence type="ECO:0000256" key="3">
    <source>
        <dbReference type="ARBA" id="ARBA00022448"/>
    </source>
</evidence>
<dbReference type="FunFam" id="2.30.29.30:FF:000256">
    <property type="entry name" value="Oxysterol-binding protein"/>
    <property type="match status" value="1"/>
</dbReference>
<evidence type="ECO:0000313" key="12">
    <source>
        <dbReference type="Proteomes" id="UP000192247"/>
    </source>
</evidence>
<evidence type="ECO:0000256" key="9">
    <source>
        <dbReference type="SAM" id="MobiDB-lite"/>
    </source>
</evidence>
<dbReference type="Gene3D" id="2.30.29.30">
    <property type="entry name" value="Pleckstrin-homology domain (PH domain)/Phosphotyrosine-binding domain (PTB)"/>
    <property type="match status" value="1"/>
</dbReference>
<comment type="subcellular location">
    <subcellularLocation>
        <location evidence="1">Membrane</location>
        <topology evidence="1">Peripheral membrane protein</topology>
    </subcellularLocation>
</comment>
<protein>
    <submittedName>
        <fullName evidence="11">Oxysterol-binding protein 1-like</fullName>
    </submittedName>
</protein>
<reference evidence="11 12" key="1">
    <citation type="journal article" date="2017" name="Gigascience">
        <title>Draft genome of the honey bee ectoparasitic mite, Tropilaelaps mercedesae, is shaped by the parasitic life history.</title>
        <authorList>
            <person name="Dong X."/>
            <person name="Armstrong S.D."/>
            <person name="Xia D."/>
            <person name="Makepeace B.L."/>
            <person name="Darby A.C."/>
            <person name="Kadowaki T."/>
        </authorList>
    </citation>
    <scope>NUCLEOTIDE SEQUENCE [LARGE SCALE GENOMIC DNA]</scope>
    <source>
        <strain evidence="11">Wuxi-XJTLU</strain>
    </source>
</reference>
<feature type="region of interest" description="Disordered" evidence="9">
    <location>
        <begin position="235"/>
        <end position="259"/>
    </location>
</feature>
<keyword evidence="4" id="KW-0597">Phosphoprotein</keyword>
<keyword evidence="3" id="KW-0813">Transport</keyword>
<organism evidence="11 12">
    <name type="scientific">Tropilaelaps mercedesae</name>
    <dbReference type="NCBI Taxonomy" id="418985"/>
    <lineage>
        <taxon>Eukaryota</taxon>
        <taxon>Metazoa</taxon>
        <taxon>Ecdysozoa</taxon>
        <taxon>Arthropoda</taxon>
        <taxon>Chelicerata</taxon>
        <taxon>Arachnida</taxon>
        <taxon>Acari</taxon>
        <taxon>Parasitiformes</taxon>
        <taxon>Mesostigmata</taxon>
        <taxon>Gamasina</taxon>
        <taxon>Dermanyssoidea</taxon>
        <taxon>Laelapidae</taxon>
        <taxon>Tropilaelaps</taxon>
    </lineage>
</organism>
<dbReference type="Pfam" id="PF00169">
    <property type="entry name" value="PH"/>
    <property type="match status" value="1"/>
</dbReference>
<evidence type="ECO:0000256" key="4">
    <source>
        <dbReference type="ARBA" id="ARBA00022553"/>
    </source>
</evidence>
<dbReference type="GO" id="GO:0097038">
    <property type="term" value="C:perinuclear endoplasmic reticulum"/>
    <property type="evidence" value="ECO:0007669"/>
    <property type="project" value="TreeGrafter"/>
</dbReference>
<evidence type="ECO:0000259" key="10">
    <source>
        <dbReference type="PROSITE" id="PS50003"/>
    </source>
</evidence>
<evidence type="ECO:0000256" key="2">
    <source>
        <dbReference type="ARBA" id="ARBA00008842"/>
    </source>
</evidence>
<dbReference type="GO" id="GO:0032934">
    <property type="term" value="F:sterol binding"/>
    <property type="evidence" value="ECO:0007669"/>
    <property type="project" value="TreeGrafter"/>
</dbReference>
<dbReference type="GO" id="GO:0005886">
    <property type="term" value="C:plasma membrane"/>
    <property type="evidence" value="ECO:0007669"/>
    <property type="project" value="TreeGrafter"/>
</dbReference>
<keyword evidence="8" id="KW-0175">Coiled coil</keyword>
<feature type="domain" description="PH" evidence="10">
    <location>
        <begin position="18"/>
        <end position="111"/>
    </location>
</feature>
<evidence type="ECO:0000313" key="11">
    <source>
        <dbReference type="EMBL" id="OQR77124.1"/>
    </source>
</evidence>
<dbReference type="FunCoup" id="A0A1V9XUF3">
    <property type="interactions" value="1785"/>
</dbReference>
<dbReference type="InterPro" id="IPR000648">
    <property type="entry name" value="Oxysterol-bd"/>
</dbReference>
<dbReference type="CDD" id="cd13284">
    <property type="entry name" value="PH_OSBP_ORP4"/>
    <property type="match status" value="1"/>
</dbReference>
<dbReference type="SMART" id="SM00233">
    <property type="entry name" value="PH"/>
    <property type="match status" value="1"/>
</dbReference>
<dbReference type="SUPFAM" id="SSF50729">
    <property type="entry name" value="PH domain-like"/>
    <property type="match status" value="1"/>
</dbReference>
<name>A0A1V9XUF3_9ACAR</name>
<gene>
    <name evidence="11" type="ORF">BIW11_07313</name>
</gene>